<dbReference type="RefSeq" id="WP_028730222.1">
    <property type="nucleotide sequence ID" value="NZ_KE386765.1"/>
</dbReference>
<dbReference type="Pfam" id="PF12900">
    <property type="entry name" value="Pyridox_ox_2"/>
    <property type="match status" value="1"/>
</dbReference>
<dbReference type="STRING" id="1203610.HMPREF1536_02016"/>
<name>A0A0F5JI85_9BACT</name>
<keyword evidence="2" id="KW-1185">Reference proteome</keyword>
<gene>
    <name evidence="1" type="ORF">HMPREF1536_02016</name>
</gene>
<reference evidence="1 2" key="1">
    <citation type="submission" date="2013-04" db="EMBL/GenBank/DDBJ databases">
        <title>The Genome Sequence of Parabacteroides gordonii DSM 23371.</title>
        <authorList>
            <consortium name="The Broad Institute Genomics Platform"/>
            <person name="Earl A."/>
            <person name="Ward D."/>
            <person name="Feldgarden M."/>
            <person name="Gevers D."/>
            <person name="Martens E."/>
            <person name="Sakamoto M."/>
            <person name="Benno Y."/>
            <person name="Suzuki N."/>
            <person name="Matsunaga N."/>
            <person name="Koshihara K."/>
            <person name="Seki M."/>
            <person name="Komiya H."/>
            <person name="Walker B."/>
            <person name="Young S."/>
            <person name="Zeng Q."/>
            <person name="Gargeya S."/>
            <person name="Fitzgerald M."/>
            <person name="Haas B."/>
            <person name="Abouelleil A."/>
            <person name="Allen A.W."/>
            <person name="Alvarado L."/>
            <person name="Arachchi H.M."/>
            <person name="Berlin A.M."/>
            <person name="Chapman S.B."/>
            <person name="Gainer-Dewar J."/>
            <person name="Goldberg J."/>
            <person name="Griggs A."/>
            <person name="Gujja S."/>
            <person name="Hansen M."/>
            <person name="Howarth C."/>
            <person name="Imamovic A."/>
            <person name="Ireland A."/>
            <person name="Larimer J."/>
            <person name="McCowan C."/>
            <person name="Murphy C."/>
            <person name="Pearson M."/>
            <person name="Poon T.W."/>
            <person name="Priest M."/>
            <person name="Roberts A."/>
            <person name="Saif S."/>
            <person name="Shea T."/>
            <person name="Sisk P."/>
            <person name="Sykes S."/>
            <person name="Wortman J."/>
            <person name="Nusbaum C."/>
            <person name="Birren B."/>
        </authorList>
    </citation>
    <scope>NUCLEOTIDE SEQUENCE [LARGE SCALE GENOMIC DNA]</scope>
    <source>
        <strain evidence="1 2">MS-1</strain>
    </source>
</reference>
<accession>A0A0F5JI85</accession>
<dbReference type="Proteomes" id="UP000033035">
    <property type="component" value="Unassembled WGS sequence"/>
</dbReference>
<evidence type="ECO:0000313" key="1">
    <source>
        <dbReference type="EMBL" id="KKB57295.1"/>
    </source>
</evidence>
<dbReference type="AlphaFoldDB" id="A0A0F5JI85"/>
<evidence type="ECO:0000313" key="2">
    <source>
        <dbReference type="Proteomes" id="UP000033035"/>
    </source>
</evidence>
<dbReference type="PANTHER" id="PTHR34071">
    <property type="entry name" value="5-NITROIMIDAZOLE ANTIBIOTICS RESISTANCE PROTEIN, NIMA-FAMILY-RELATED PROTEIN-RELATED"/>
    <property type="match status" value="1"/>
</dbReference>
<proteinExistence type="predicted"/>
<sequence>MKTLVHTEKEHIEEIIRSCDVCFVGLADTDGTPYVIPMNFGYRDGVIYLHSAQEGRSISILERNPKICITFSTDHDLVFQHPEVACSYRMRSKSVIAWGEVRFEEDFDKKTEALDIIMKQYSDKEFRYSDPAVKNVKIWLVDLDEVTCKEFGAPHKKY</sequence>
<dbReference type="SUPFAM" id="SSF50475">
    <property type="entry name" value="FMN-binding split barrel"/>
    <property type="match status" value="1"/>
</dbReference>
<dbReference type="PANTHER" id="PTHR34071:SF2">
    <property type="entry name" value="FLAVIN-NUCLEOTIDE-BINDING PROTEIN"/>
    <property type="match status" value="1"/>
</dbReference>
<dbReference type="EMBL" id="AQHW01000013">
    <property type="protein sequence ID" value="KKB57295.1"/>
    <property type="molecule type" value="Genomic_DNA"/>
</dbReference>
<evidence type="ECO:0008006" key="3">
    <source>
        <dbReference type="Google" id="ProtNLM"/>
    </source>
</evidence>
<protein>
    <recommendedName>
        <fullName evidence="3">Pyridoxamine 5'-phosphate oxidase putative domain-containing protein</fullName>
    </recommendedName>
</protein>
<dbReference type="HOGENOM" id="CLU_067890_1_1_10"/>
<dbReference type="PATRIC" id="fig|1203610.3.peg.2066"/>
<dbReference type="InterPro" id="IPR024747">
    <property type="entry name" value="Pyridox_Oxase-rel"/>
</dbReference>
<dbReference type="InterPro" id="IPR012349">
    <property type="entry name" value="Split_barrel_FMN-bd"/>
</dbReference>
<dbReference type="Gene3D" id="2.30.110.10">
    <property type="entry name" value="Electron Transport, Fmn-binding Protein, Chain A"/>
    <property type="match status" value="1"/>
</dbReference>
<comment type="caution">
    <text evidence="1">The sequence shown here is derived from an EMBL/GenBank/DDBJ whole genome shotgun (WGS) entry which is preliminary data.</text>
</comment>
<organism evidence="1 2">
    <name type="scientific">Parabacteroides gordonii MS-1 = DSM 23371</name>
    <dbReference type="NCBI Taxonomy" id="1203610"/>
    <lineage>
        <taxon>Bacteria</taxon>
        <taxon>Pseudomonadati</taxon>
        <taxon>Bacteroidota</taxon>
        <taxon>Bacteroidia</taxon>
        <taxon>Bacteroidales</taxon>
        <taxon>Tannerellaceae</taxon>
        <taxon>Parabacteroides</taxon>
    </lineage>
</organism>